<dbReference type="Gene3D" id="2.30.110.10">
    <property type="entry name" value="Electron Transport, Fmn-binding Protein, Chain A"/>
    <property type="match status" value="1"/>
</dbReference>
<evidence type="ECO:0000313" key="5">
    <source>
        <dbReference type="Proteomes" id="UP000000268"/>
    </source>
</evidence>
<dbReference type="AlphaFoldDB" id="B0C892"/>
<gene>
    <name evidence="4" type="ordered locus">AM1_3927</name>
</gene>
<dbReference type="KEGG" id="amr:AM1_3927"/>
<keyword evidence="5" id="KW-1185">Reference proteome</keyword>
<dbReference type="InterPro" id="IPR002563">
    <property type="entry name" value="Flavin_Rdtase-like_dom"/>
</dbReference>
<dbReference type="RefSeq" id="WP_010475106.1">
    <property type="nucleotide sequence ID" value="NC_009925.1"/>
</dbReference>
<dbReference type="STRING" id="329726.AM1_3927"/>
<dbReference type="GO" id="GO:0042602">
    <property type="term" value="F:riboflavin reductase (NADPH) activity"/>
    <property type="evidence" value="ECO:0007669"/>
    <property type="project" value="TreeGrafter"/>
</dbReference>
<dbReference type="GO" id="GO:0010181">
    <property type="term" value="F:FMN binding"/>
    <property type="evidence" value="ECO:0007669"/>
    <property type="project" value="InterPro"/>
</dbReference>
<protein>
    <submittedName>
        <fullName evidence="4">Flavin reductase like domain protein</fullName>
    </submittedName>
</protein>
<accession>B0C892</accession>
<sequence>MLDEKAKRTLLRNIPHPLNICGVKEGDDVNGFTLSWMTQASFKPPLIVIGVRQDSRSHAMIKASQVFAVSFLEVSQQDLAETFFKPQQRIGDKFGDVEFYLGEETGCPIIASALGFVECRVQGSLEEGDHSIFMGEVIAAGQHRDGQPLWMKDTPWNYGG</sequence>
<evidence type="ECO:0000256" key="1">
    <source>
        <dbReference type="ARBA" id="ARBA00008898"/>
    </source>
</evidence>
<comment type="similarity">
    <text evidence="1">Belongs to the non-flavoprotein flavin reductase family.</text>
</comment>
<dbReference type="PANTHER" id="PTHR30466:SF11">
    <property type="entry name" value="FLAVIN-DEPENDENT MONOOXYGENASE, REDUCTASE SUBUNIT HSAB"/>
    <property type="match status" value="1"/>
</dbReference>
<dbReference type="InterPro" id="IPR012349">
    <property type="entry name" value="Split_barrel_FMN-bd"/>
</dbReference>
<keyword evidence="2" id="KW-0560">Oxidoreductase</keyword>
<evidence type="ECO:0000259" key="3">
    <source>
        <dbReference type="SMART" id="SM00903"/>
    </source>
</evidence>
<dbReference type="HOGENOM" id="CLU_059021_4_2_3"/>
<evidence type="ECO:0000313" key="4">
    <source>
        <dbReference type="EMBL" id="ABW28912.1"/>
    </source>
</evidence>
<dbReference type="SUPFAM" id="SSF50475">
    <property type="entry name" value="FMN-binding split barrel"/>
    <property type="match status" value="1"/>
</dbReference>
<dbReference type="Proteomes" id="UP000000268">
    <property type="component" value="Chromosome"/>
</dbReference>
<feature type="domain" description="Flavin reductase like" evidence="3">
    <location>
        <begin position="11"/>
        <end position="158"/>
    </location>
</feature>
<dbReference type="InterPro" id="IPR050268">
    <property type="entry name" value="NADH-dep_flavin_reductase"/>
</dbReference>
<proteinExistence type="inferred from homology"/>
<dbReference type="Pfam" id="PF01613">
    <property type="entry name" value="Flavin_Reduct"/>
    <property type="match status" value="1"/>
</dbReference>
<organism evidence="4 5">
    <name type="scientific">Acaryochloris marina (strain MBIC 11017)</name>
    <dbReference type="NCBI Taxonomy" id="329726"/>
    <lineage>
        <taxon>Bacteria</taxon>
        <taxon>Bacillati</taxon>
        <taxon>Cyanobacteriota</taxon>
        <taxon>Cyanophyceae</taxon>
        <taxon>Acaryochloridales</taxon>
        <taxon>Acaryochloridaceae</taxon>
        <taxon>Acaryochloris</taxon>
    </lineage>
</organism>
<reference evidence="4 5" key="1">
    <citation type="journal article" date="2008" name="Proc. Natl. Acad. Sci. U.S.A.">
        <title>Niche adaptation and genome expansion in the chlorophyll d-producing cyanobacterium Acaryochloris marina.</title>
        <authorList>
            <person name="Swingley W.D."/>
            <person name="Chen M."/>
            <person name="Cheung P.C."/>
            <person name="Conrad A.L."/>
            <person name="Dejesa L.C."/>
            <person name="Hao J."/>
            <person name="Honchak B.M."/>
            <person name="Karbach L.E."/>
            <person name="Kurdoglu A."/>
            <person name="Lahiri S."/>
            <person name="Mastrian S.D."/>
            <person name="Miyashita H."/>
            <person name="Page L."/>
            <person name="Ramakrishna P."/>
            <person name="Satoh S."/>
            <person name="Sattley W.M."/>
            <person name="Shimada Y."/>
            <person name="Taylor H.L."/>
            <person name="Tomo T."/>
            <person name="Tsuchiya T."/>
            <person name="Wang Z.T."/>
            <person name="Raymond J."/>
            <person name="Mimuro M."/>
            <person name="Blankenship R.E."/>
            <person name="Touchman J.W."/>
        </authorList>
    </citation>
    <scope>NUCLEOTIDE SEQUENCE [LARGE SCALE GENOMIC DNA]</scope>
    <source>
        <strain evidence="5">MBIC 11017</strain>
    </source>
</reference>
<dbReference type="SMART" id="SM00903">
    <property type="entry name" value="Flavin_Reduct"/>
    <property type="match status" value="1"/>
</dbReference>
<dbReference type="PANTHER" id="PTHR30466">
    <property type="entry name" value="FLAVIN REDUCTASE"/>
    <property type="match status" value="1"/>
</dbReference>
<name>B0C892_ACAM1</name>
<dbReference type="EMBL" id="CP000828">
    <property type="protein sequence ID" value="ABW28912.1"/>
    <property type="molecule type" value="Genomic_DNA"/>
</dbReference>
<evidence type="ECO:0000256" key="2">
    <source>
        <dbReference type="ARBA" id="ARBA00023002"/>
    </source>
</evidence>
<dbReference type="eggNOG" id="COG1853">
    <property type="taxonomic scope" value="Bacteria"/>
</dbReference>
<dbReference type="OrthoDB" id="9794638at2"/>